<dbReference type="Proteomes" id="UP000642125">
    <property type="component" value="Unassembled WGS sequence"/>
</dbReference>
<dbReference type="RefSeq" id="WP_239068419.1">
    <property type="nucleotide sequence ID" value="NZ_BONO01000001.1"/>
</dbReference>
<name>A0A919PAL1_9CELL</name>
<dbReference type="InterPro" id="IPR051920">
    <property type="entry name" value="MPT_Adenylyltrnsfr/MoaC-Rel"/>
</dbReference>
<feature type="domain" description="MoaB/Mog" evidence="3">
    <location>
        <begin position="10"/>
        <end position="153"/>
    </location>
</feature>
<gene>
    <name evidence="4" type="ORF">Cpa01nite_01380</name>
</gene>
<protein>
    <submittedName>
        <fullName evidence="4">Molybdenum cofactor biosynthesis protein</fullName>
    </submittedName>
</protein>
<dbReference type="PANTHER" id="PTHR43764">
    <property type="entry name" value="MOLYBDENUM COFACTOR BIOSYNTHESIS"/>
    <property type="match status" value="1"/>
</dbReference>
<dbReference type="SUPFAM" id="SSF53218">
    <property type="entry name" value="Molybdenum cofactor biosynthesis proteins"/>
    <property type="match status" value="1"/>
</dbReference>
<proteinExistence type="predicted"/>
<evidence type="ECO:0000256" key="2">
    <source>
        <dbReference type="ARBA" id="ARBA00023150"/>
    </source>
</evidence>
<dbReference type="InterPro" id="IPR001453">
    <property type="entry name" value="MoaB/Mog_dom"/>
</dbReference>
<dbReference type="Pfam" id="PF00994">
    <property type="entry name" value="MoCF_biosynth"/>
    <property type="match status" value="1"/>
</dbReference>
<dbReference type="GO" id="GO:0006777">
    <property type="term" value="P:Mo-molybdopterin cofactor biosynthetic process"/>
    <property type="evidence" value="ECO:0007669"/>
    <property type="project" value="UniProtKB-KW"/>
</dbReference>
<reference evidence="4" key="1">
    <citation type="submission" date="2021-01" db="EMBL/GenBank/DDBJ databases">
        <title>Whole genome shotgun sequence of Cellulomonas pakistanensis NBRC 110800.</title>
        <authorList>
            <person name="Komaki H."/>
            <person name="Tamura T."/>
        </authorList>
    </citation>
    <scope>NUCLEOTIDE SEQUENCE</scope>
    <source>
        <strain evidence="4">NBRC 110800</strain>
    </source>
</reference>
<evidence type="ECO:0000259" key="3">
    <source>
        <dbReference type="SMART" id="SM00852"/>
    </source>
</evidence>
<evidence type="ECO:0000256" key="1">
    <source>
        <dbReference type="ARBA" id="ARBA00005046"/>
    </source>
</evidence>
<comment type="caution">
    <text evidence="4">The sequence shown here is derived from an EMBL/GenBank/DDBJ whole genome shotgun (WGS) entry which is preliminary data.</text>
</comment>
<comment type="pathway">
    <text evidence="1">Cofactor biosynthesis; molybdopterin biosynthesis.</text>
</comment>
<dbReference type="NCBIfam" id="TIGR00177">
    <property type="entry name" value="molyb_syn"/>
    <property type="match status" value="1"/>
</dbReference>
<sequence length="165" mass="15972">MPEAVAPRARVVTVSTRAAAGVYRDRAGPALAAGLARLGFVVEGPEVVPDGPPAGAAIRAAVRAGCALVVTAGGTGVGAGDETPEQTAPLLDRALPGVPEAVRAAGAARGVAAAVLSRGLAGVAGATVVVNLPGSERAVRDALAAVGPALRHAVDQVAGHDHAPQ</sequence>
<dbReference type="Gene3D" id="3.40.980.10">
    <property type="entry name" value="MoaB/Mog-like domain"/>
    <property type="match status" value="1"/>
</dbReference>
<evidence type="ECO:0000313" key="5">
    <source>
        <dbReference type="Proteomes" id="UP000642125"/>
    </source>
</evidence>
<dbReference type="EMBL" id="BONO01000001">
    <property type="protein sequence ID" value="GIG34757.1"/>
    <property type="molecule type" value="Genomic_DNA"/>
</dbReference>
<keyword evidence="2" id="KW-0501">Molybdenum cofactor biosynthesis</keyword>
<dbReference type="AlphaFoldDB" id="A0A919PAL1"/>
<evidence type="ECO:0000313" key="4">
    <source>
        <dbReference type="EMBL" id="GIG34757.1"/>
    </source>
</evidence>
<dbReference type="PANTHER" id="PTHR43764:SF1">
    <property type="entry name" value="MOLYBDOPTERIN MOLYBDOTRANSFERASE"/>
    <property type="match status" value="1"/>
</dbReference>
<keyword evidence="5" id="KW-1185">Reference proteome</keyword>
<organism evidence="4 5">
    <name type="scientific">Cellulomonas pakistanensis</name>
    <dbReference type="NCBI Taxonomy" id="992287"/>
    <lineage>
        <taxon>Bacteria</taxon>
        <taxon>Bacillati</taxon>
        <taxon>Actinomycetota</taxon>
        <taxon>Actinomycetes</taxon>
        <taxon>Micrococcales</taxon>
        <taxon>Cellulomonadaceae</taxon>
        <taxon>Cellulomonas</taxon>
    </lineage>
</organism>
<accession>A0A919PAL1</accession>
<dbReference type="InterPro" id="IPR036425">
    <property type="entry name" value="MoaB/Mog-like_dom_sf"/>
</dbReference>
<dbReference type="SMART" id="SM00852">
    <property type="entry name" value="MoCF_biosynth"/>
    <property type="match status" value="1"/>
</dbReference>